<organism evidence="4 5">
    <name type="scientific">Romanomermis culicivorax</name>
    <name type="common">Nematode worm</name>
    <dbReference type="NCBI Taxonomy" id="13658"/>
    <lineage>
        <taxon>Eukaryota</taxon>
        <taxon>Metazoa</taxon>
        <taxon>Ecdysozoa</taxon>
        <taxon>Nematoda</taxon>
        <taxon>Enoplea</taxon>
        <taxon>Dorylaimia</taxon>
        <taxon>Mermithida</taxon>
        <taxon>Mermithoidea</taxon>
        <taxon>Mermithidae</taxon>
        <taxon>Romanomermis</taxon>
    </lineage>
</organism>
<dbReference type="PANTHER" id="PTHR11481:SF60">
    <property type="entry name" value="IG-LIKE DOMAIN-CONTAINING PROTEIN"/>
    <property type="match status" value="1"/>
</dbReference>
<dbReference type="InterPro" id="IPR013151">
    <property type="entry name" value="Immunoglobulin_dom"/>
</dbReference>
<dbReference type="PANTHER" id="PTHR11481">
    <property type="entry name" value="IMMUNOGLOBULIN FC RECEPTOR"/>
    <property type="match status" value="1"/>
</dbReference>
<evidence type="ECO:0000313" key="5">
    <source>
        <dbReference type="WBParaSite" id="nRc.2.0.1.t08829-RA"/>
    </source>
</evidence>
<dbReference type="Gene3D" id="2.60.40.10">
    <property type="entry name" value="Immunoglobulins"/>
    <property type="match status" value="2"/>
</dbReference>
<dbReference type="SUPFAM" id="SSF48726">
    <property type="entry name" value="Immunoglobulin"/>
    <property type="match status" value="2"/>
</dbReference>
<reference evidence="5" key="1">
    <citation type="submission" date="2022-11" db="UniProtKB">
        <authorList>
            <consortium name="WormBaseParasite"/>
        </authorList>
    </citation>
    <scope>IDENTIFICATION</scope>
</reference>
<dbReference type="InterPro" id="IPR013783">
    <property type="entry name" value="Ig-like_fold"/>
</dbReference>
<evidence type="ECO:0000259" key="3">
    <source>
        <dbReference type="PROSITE" id="PS50835"/>
    </source>
</evidence>
<dbReference type="InterPro" id="IPR036179">
    <property type="entry name" value="Ig-like_dom_sf"/>
</dbReference>
<keyword evidence="2" id="KW-1015">Disulfide bond</keyword>
<evidence type="ECO:0000256" key="2">
    <source>
        <dbReference type="ARBA" id="ARBA00023157"/>
    </source>
</evidence>
<dbReference type="AlphaFoldDB" id="A0A915I629"/>
<name>A0A915I629_ROMCU</name>
<dbReference type="InterPro" id="IPR007110">
    <property type="entry name" value="Ig-like_dom"/>
</dbReference>
<dbReference type="Proteomes" id="UP000887565">
    <property type="component" value="Unplaced"/>
</dbReference>
<keyword evidence="1" id="KW-0732">Signal</keyword>
<dbReference type="InterPro" id="IPR003598">
    <property type="entry name" value="Ig_sub2"/>
</dbReference>
<dbReference type="SMART" id="SM00408">
    <property type="entry name" value="IGc2"/>
    <property type="match status" value="2"/>
</dbReference>
<sequence>TNELADYRSYKYVNADHKNFLFNPGRNIELQCEVAHVVPNATVKWHKGGLLLNELENKRIRVVGSKLVINPTEYIDTGHYNCYTNHGILYAIFHEFERNSVTFACQPGAEDRIVYRWYHENKLLTNDIRRHLTISYMTKSDAGNYKCVIIPGDHYAATESRIYHVYDASMYDTGNYTCEIEYMDMVFKSLELEITVRGPLQIVEIDSLSCLKRCRKHVKRQAQLMFD</sequence>
<dbReference type="InterPro" id="IPR050488">
    <property type="entry name" value="Ig_Fc_receptor"/>
</dbReference>
<dbReference type="WBParaSite" id="nRc.2.0.1.t08829-RA">
    <property type="protein sequence ID" value="nRc.2.0.1.t08829-RA"/>
    <property type="gene ID" value="nRc.2.0.1.g08829"/>
</dbReference>
<evidence type="ECO:0000313" key="4">
    <source>
        <dbReference type="Proteomes" id="UP000887565"/>
    </source>
</evidence>
<dbReference type="Pfam" id="PF13927">
    <property type="entry name" value="Ig_3"/>
    <property type="match status" value="1"/>
</dbReference>
<protein>
    <submittedName>
        <fullName evidence="5">Ig-like domain-containing protein</fullName>
    </submittedName>
</protein>
<proteinExistence type="predicted"/>
<dbReference type="CDD" id="cd00096">
    <property type="entry name" value="Ig"/>
    <property type="match status" value="1"/>
</dbReference>
<evidence type="ECO:0000256" key="1">
    <source>
        <dbReference type="ARBA" id="ARBA00022729"/>
    </source>
</evidence>
<feature type="domain" description="Ig-like" evidence="3">
    <location>
        <begin position="103"/>
        <end position="163"/>
    </location>
</feature>
<keyword evidence="4" id="KW-1185">Reference proteome</keyword>
<dbReference type="Pfam" id="PF00047">
    <property type="entry name" value="ig"/>
    <property type="match status" value="1"/>
</dbReference>
<accession>A0A915I629</accession>
<dbReference type="GO" id="GO:0009897">
    <property type="term" value="C:external side of plasma membrane"/>
    <property type="evidence" value="ECO:0007669"/>
    <property type="project" value="TreeGrafter"/>
</dbReference>
<feature type="domain" description="Ig-like" evidence="3">
    <location>
        <begin position="25"/>
        <end position="102"/>
    </location>
</feature>
<dbReference type="PROSITE" id="PS50835">
    <property type="entry name" value="IG_LIKE"/>
    <property type="match status" value="2"/>
</dbReference>